<evidence type="ECO:0000313" key="1">
    <source>
        <dbReference type="EMBL" id="CAB4192467.1"/>
    </source>
</evidence>
<name>A0A6J5RDJ8_9CAUD</name>
<proteinExistence type="predicted"/>
<sequence>MIYAIAIVLSLLGGFVAGALFFRNNKAKLEAREDEGRKLLDALKRK</sequence>
<gene>
    <name evidence="1" type="ORF">UFOVP1233_39</name>
</gene>
<protein>
    <submittedName>
        <fullName evidence="1">Uncharacterized protein</fullName>
    </submittedName>
</protein>
<accession>A0A6J5RDJ8</accession>
<organism evidence="1">
    <name type="scientific">uncultured Caudovirales phage</name>
    <dbReference type="NCBI Taxonomy" id="2100421"/>
    <lineage>
        <taxon>Viruses</taxon>
        <taxon>Duplodnaviria</taxon>
        <taxon>Heunggongvirae</taxon>
        <taxon>Uroviricota</taxon>
        <taxon>Caudoviricetes</taxon>
        <taxon>Peduoviridae</taxon>
        <taxon>Maltschvirus</taxon>
        <taxon>Maltschvirus maltsch</taxon>
    </lineage>
</organism>
<reference evidence="1" key="1">
    <citation type="submission" date="2020-05" db="EMBL/GenBank/DDBJ databases">
        <authorList>
            <person name="Chiriac C."/>
            <person name="Salcher M."/>
            <person name="Ghai R."/>
            <person name="Kavagutti S V."/>
        </authorList>
    </citation>
    <scope>NUCLEOTIDE SEQUENCE</scope>
</reference>
<dbReference type="EMBL" id="LR797187">
    <property type="protein sequence ID" value="CAB4192467.1"/>
    <property type="molecule type" value="Genomic_DNA"/>
</dbReference>